<dbReference type="Gene3D" id="2.60.40.3210">
    <property type="entry name" value="Zona pellucida, ZP-N domain"/>
    <property type="match status" value="1"/>
</dbReference>
<dbReference type="Pfam" id="PF26562">
    <property type="entry name" value="Ig-like"/>
    <property type="match status" value="1"/>
</dbReference>
<evidence type="ECO:0000313" key="3">
    <source>
        <dbReference type="Ensembl" id="ENSGMOP00000001598.2"/>
    </source>
</evidence>
<dbReference type="OMA" id="CELNYME"/>
<dbReference type="GeneTree" id="ENSGT00940000163503"/>
<evidence type="ECO:0000256" key="1">
    <source>
        <dbReference type="SAM" id="SignalP"/>
    </source>
</evidence>
<dbReference type="InterPro" id="IPR001507">
    <property type="entry name" value="ZP_dom"/>
</dbReference>
<dbReference type="AlphaFoldDB" id="A0A8C4YVG4"/>
<proteinExistence type="predicted"/>
<dbReference type="RefSeq" id="XP_030193942.1">
    <property type="nucleotide sequence ID" value="XM_030338082.1"/>
</dbReference>
<dbReference type="Pfam" id="PF23344">
    <property type="entry name" value="ZP-N"/>
    <property type="match status" value="1"/>
</dbReference>
<evidence type="ECO:0000313" key="4">
    <source>
        <dbReference type="Proteomes" id="UP000694546"/>
    </source>
</evidence>
<organism evidence="3 4">
    <name type="scientific">Gadus morhua</name>
    <name type="common">Atlantic cod</name>
    <dbReference type="NCBI Taxonomy" id="8049"/>
    <lineage>
        <taxon>Eukaryota</taxon>
        <taxon>Metazoa</taxon>
        <taxon>Chordata</taxon>
        <taxon>Craniata</taxon>
        <taxon>Vertebrata</taxon>
        <taxon>Euteleostomi</taxon>
        <taxon>Actinopterygii</taxon>
        <taxon>Neopterygii</taxon>
        <taxon>Teleostei</taxon>
        <taxon>Neoteleostei</taxon>
        <taxon>Acanthomorphata</taxon>
        <taxon>Zeiogadaria</taxon>
        <taxon>Gadariae</taxon>
        <taxon>Gadiformes</taxon>
        <taxon>Gadoidei</taxon>
        <taxon>Gadidae</taxon>
        <taxon>Gadus</taxon>
    </lineage>
</organism>
<dbReference type="OrthoDB" id="8945590at2759"/>
<reference evidence="3" key="2">
    <citation type="submission" date="2025-09" db="UniProtKB">
        <authorList>
            <consortium name="Ensembl"/>
        </authorList>
    </citation>
    <scope>IDENTIFICATION</scope>
</reference>
<feature type="chain" id="PRO_5046018153" evidence="1">
    <location>
        <begin position="23"/>
        <end position="774"/>
    </location>
</feature>
<dbReference type="PANTHER" id="PTHR47130">
    <property type="entry name" value="SI:DKEY-19B23.11-RELATED"/>
    <property type="match status" value="1"/>
</dbReference>
<accession>A0A8C4YVG4</accession>
<protein>
    <submittedName>
        <fullName evidence="3">Uncharacterized LOC115529388</fullName>
    </submittedName>
</protein>
<feature type="domain" description="ZP" evidence="2">
    <location>
        <begin position="596"/>
        <end position="774"/>
    </location>
</feature>
<dbReference type="Ensembl" id="ENSGMOT00000001655.2">
    <property type="protein sequence ID" value="ENSGMOP00000001598.2"/>
    <property type="gene ID" value="ENSGMOG00000001530.2"/>
</dbReference>
<name>A0A8C4YVG4_GADMO</name>
<dbReference type="GeneID" id="115529388"/>
<sequence length="774" mass="86802">MSPVADFLIGVLVVCLLASGRCADLPTGTFGVDCLDRYFRLGFDTTFTGEDVRFEAVDDTGVHPITEQYAAECGYSVNVRPHLGFAELRASYFSCTALNEDDETFTFSFNMIVTQDGVEETYDVNKTCTLALPWSSRELNCEVNYMELTMRKDMHFPGTKGAHWTSAVDNVYGLAHDDWQVLFQKGDQQFSPITLSTAEENGYTISMTRGRYVFRMPYGQPDSTVTLVDGVTVDTVHATLFTRKGWTVLVVDLLAACPMSDGFYNDSSLVWLNPLETGETDQQSQRLRIGANGQLLEPVEAAARGYNMEVFGSQVQVTIPFDAVGGYKKSFVQHNIYSEYYLFNMYFENQFIDVNQMDTRLRQYRPLVSPLLSWPKICINQTVLSEHTFTVYIGVFAGDVQLTALMLTGREYIGDVMNANISEVFHPNFTHGYTLGMRFNHPIVPMELSEEGILQYTLDMNFTLSIMPAMVESFYHHATVVAVFKDVFPPIFEAHCYEKGISFKLDLGPFAYLWAVYAGPYPLTEVFAMEQGYHLINTSEGQILNVPLFSTGYIYKNIGMKTFEATFEILVRGLKSLKVKGTTVKTCQFATTELIVCSPKGHVTIVANMSAIPSAGDPYRISLLNRTCGAKESDKSSALFRFGVQTCGTKVKLTNDFVVYENEVVFEPKILTEKGPPRLAMEAPERITVQCAYHLSGLYRLFQLHKFVSDYAGVGSIRHDPHFVQQKMAFDGNDPAAAPLLNVSSAEEIMADKPTKYSKVVYFLKDLVTARFHP</sequence>
<gene>
    <name evidence="3" type="primary">LOC115529388</name>
</gene>
<reference evidence="3" key="1">
    <citation type="submission" date="2025-08" db="UniProtKB">
        <authorList>
            <consortium name="Ensembl"/>
        </authorList>
    </citation>
    <scope>IDENTIFICATION</scope>
</reference>
<feature type="signal peptide" evidence="1">
    <location>
        <begin position="1"/>
        <end position="22"/>
    </location>
</feature>
<dbReference type="PROSITE" id="PS51034">
    <property type="entry name" value="ZP_2"/>
    <property type="match status" value="1"/>
</dbReference>
<dbReference type="PANTHER" id="PTHR47130:SF6">
    <property type="entry name" value="EGG ENVELOPE GLYCOPROTEIN-LIKE PRECURSOR"/>
    <property type="match status" value="1"/>
</dbReference>
<evidence type="ECO:0000259" key="2">
    <source>
        <dbReference type="PROSITE" id="PS51034"/>
    </source>
</evidence>
<dbReference type="InterPro" id="IPR058876">
    <property type="entry name" value="Ig-like_ZP"/>
</dbReference>
<keyword evidence="4" id="KW-1185">Reference proteome</keyword>
<keyword evidence="1" id="KW-0732">Signal</keyword>
<dbReference type="InterPro" id="IPR055356">
    <property type="entry name" value="ZP-N"/>
</dbReference>
<dbReference type="Proteomes" id="UP000694546">
    <property type="component" value="Chromosome 17"/>
</dbReference>